<evidence type="ECO:0000313" key="1">
    <source>
        <dbReference type="EMBL" id="GGM31543.1"/>
    </source>
</evidence>
<sequence length="97" mass="10501">MEAAERVACENLAAEVLRVWRERLDPAGSTEVVHLNPVYDSGTFDVRRLAPEVPTVGVRDAEDAAALVELARFGAGTATLAELRAHLAARVERFLAC</sequence>
<comment type="caution">
    <text evidence="1">The sequence shown here is derived from an EMBL/GenBank/DDBJ whole genome shotgun (WGS) entry which is preliminary data.</text>
</comment>
<evidence type="ECO:0000313" key="2">
    <source>
        <dbReference type="Proteomes" id="UP000642070"/>
    </source>
</evidence>
<gene>
    <name evidence="1" type="ORF">GCM10007977_035970</name>
</gene>
<keyword evidence="2" id="KW-1185">Reference proteome</keyword>
<name>A0A917WV38_9ACTN</name>
<organism evidence="1 2">
    <name type="scientific">Dactylosporangium sucinum</name>
    <dbReference type="NCBI Taxonomy" id="1424081"/>
    <lineage>
        <taxon>Bacteria</taxon>
        <taxon>Bacillati</taxon>
        <taxon>Actinomycetota</taxon>
        <taxon>Actinomycetes</taxon>
        <taxon>Micromonosporales</taxon>
        <taxon>Micromonosporaceae</taxon>
        <taxon>Dactylosporangium</taxon>
    </lineage>
</organism>
<protein>
    <submittedName>
        <fullName evidence="1">Uncharacterized protein</fullName>
    </submittedName>
</protein>
<dbReference type="AlphaFoldDB" id="A0A917WV38"/>
<dbReference type="EMBL" id="BMPI01000015">
    <property type="protein sequence ID" value="GGM31543.1"/>
    <property type="molecule type" value="Genomic_DNA"/>
</dbReference>
<accession>A0A917WV38</accession>
<dbReference type="RefSeq" id="WP_229835340.1">
    <property type="nucleotide sequence ID" value="NZ_BMPI01000015.1"/>
</dbReference>
<reference evidence="1" key="1">
    <citation type="journal article" date="2014" name="Int. J. Syst. Evol. Microbiol.">
        <title>Complete genome sequence of Corynebacterium casei LMG S-19264T (=DSM 44701T), isolated from a smear-ripened cheese.</title>
        <authorList>
            <consortium name="US DOE Joint Genome Institute (JGI-PGF)"/>
            <person name="Walter F."/>
            <person name="Albersmeier A."/>
            <person name="Kalinowski J."/>
            <person name="Ruckert C."/>
        </authorList>
    </citation>
    <scope>NUCLEOTIDE SEQUENCE</scope>
    <source>
        <strain evidence="1">JCM 19831</strain>
    </source>
</reference>
<proteinExistence type="predicted"/>
<reference evidence="1" key="2">
    <citation type="submission" date="2020-09" db="EMBL/GenBank/DDBJ databases">
        <authorList>
            <person name="Sun Q."/>
            <person name="Ohkuma M."/>
        </authorList>
    </citation>
    <scope>NUCLEOTIDE SEQUENCE</scope>
    <source>
        <strain evidence="1">JCM 19831</strain>
    </source>
</reference>
<dbReference type="Proteomes" id="UP000642070">
    <property type="component" value="Unassembled WGS sequence"/>
</dbReference>